<comment type="caution">
    <text evidence="2">The sequence shown here is derived from an EMBL/GenBank/DDBJ whole genome shotgun (WGS) entry which is preliminary data.</text>
</comment>
<protein>
    <submittedName>
        <fullName evidence="2">Uncharacterized protein</fullName>
    </submittedName>
</protein>
<name>A0AAD5E9X4_UMBRA</name>
<sequence length="73" mass="8326">MHRACHTASAAWSGGGQVRSPYRAHPWLWREPKGELKAVTEVKKTTAACFFFCFANSLSSGHYPPIYRQLCYY</sequence>
<reference evidence="2" key="2">
    <citation type="journal article" date="2022" name="Proc. Natl. Acad. Sci. U.S.A.">
        <title>Diploid-dominant life cycles characterize the early evolution of Fungi.</title>
        <authorList>
            <person name="Amses K.R."/>
            <person name="Simmons D.R."/>
            <person name="Longcore J.E."/>
            <person name="Mondo S.J."/>
            <person name="Seto K."/>
            <person name="Jeronimo G.H."/>
            <person name="Bonds A.E."/>
            <person name="Quandt C.A."/>
            <person name="Davis W.J."/>
            <person name="Chang Y."/>
            <person name="Federici B.A."/>
            <person name="Kuo A."/>
            <person name="LaButti K."/>
            <person name="Pangilinan J."/>
            <person name="Andreopoulos W."/>
            <person name="Tritt A."/>
            <person name="Riley R."/>
            <person name="Hundley H."/>
            <person name="Johnson J."/>
            <person name="Lipzen A."/>
            <person name="Barry K."/>
            <person name="Lang B.F."/>
            <person name="Cuomo C.A."/>
            <person name="Buchler N.E."/>
            <person name="Grigoriev I.V."/>
            <person name="Spatafora J.W."/>
            <person name="Stajich J.E."/>
            <person name="James T.Y."/>
        </authorList>
    </citation>
    <scope>NUCLEOTIDE SEQUENCE</scope>
    <source>
        <strain evidence="2">AG</strain>
    </source>
</reference>
<keyword evidence="3" id="KW-1185">Reference proteome</keyword>
<organism evidence="2 3">
    <name type="scientific">Umbelopsis ramanniana AG</name>
    <dbReference type="NCBI Taxonomy" id="1314678"/>
    <lineage>
        <taxon>Eukaryota</taxon>
        <taxon>Fungi</taxon>
        <taxon>Fungi incertae sedis</taxon>
        <taxon>Mucoromycota</taxon>
        <taxon>Mucoromycotina</taxon>
        <taxon>Umbelopsidomycetes</taxon>
        <taxon>Umbelopsidales</taxon>
        <taxon>Umbelopsidaceae</taxon>
        <taxon>Umbelopsis</taxon>
    </lineage>
</organism>
<dbReference type="GeneID" id="75914110"/>
<accession>A0AAD5E9X4</accession>
<dbReference type="RefSeq" id="XP_051445112.1">
    <property type="nucleotide sequence ID" value="XM_051588765.1"/>
</dbReference>
<feature type="region of interest" description="Disordered" evidence="1">
    <location>
        <begin position="1"/>
        <end position="20"/>
    </location>
</feature>
<gene>
    <name evidence="2" type="ORF">K450DRAFT_239446</name>
</gene>
<evidence type="ECO:0000256" key="1">
    <source>
        <dbReference type="SAM" id="MobiDB-lite"/>
    </source>
</evidence>
<evidence type="ECO:0000313" key="3">
    <source>
        <dbReference type="Proteomes" id="UP001206595"/>
    </source>
</evidence>
<dbReference type="EMBL" id="MU620915">
    <property type="protein sequence ID" value="KAI8580108.1"/>
    <property type="molecule type" value="Genomic_DNA"/>
</dbReference>
<dbReference type="AlphaFoldDB" id="A0AAD5E9X4"/>
<proteinExistence type="predicted"/>
<dbReference type="Proteomes" id="UP001206595">
    <property type="component" value="Unassembled WGS sequence"/>
</dbReference>
<reference evidence="2" key="1">
    <citation type="submission" date="2021-06" db="EMBL/GenBank/DDBJ databases">
        <authorList>
            <consortium name="DOE Joint Genome Institute"/>
            <person name="Mondo S.J."/>
            <person name="Amses K.R."/>
            <person name="Simmons D.R."/>
            <person name="Longcore J.E."/>
            <person name="Seto K."/>
            <person name="Alves G.H."/>
            <person name="Bonds A.E."/>
            <person name="Quandt C.A."/>
            <person name="Davis W.J."/>
            <person name="Chang Y."/>
            <person name="Letcher P.M."/>
            <person name="Powell M.J."/>
            <person name="Kuo A."/>
            <person name="Labutti K."/>
            <person name="Pangilinan J."/>
            <person name="Andreopoulos W."/>
            <person name="Tritt A."/>
            <person name="Riley R."/>
            <person name="Hundley H."/>
            <person name="Johnson J."/>
            <person name="Lipzen A."/>
            <person name="Barry K."/>
            <person name="Berbee M.L."/>
            <person name="Buchler N.E."/>
            <person name="Grigoriev I.V."/>
            <person name="Spatafora J.W."/>
            <person name="Stajich J.E."/>
            <person name="James T.Y."/>
        </authorList>
    </citation>
    <scope>NUCLEOTIDE SEQUENCE</scope>
    <source>
        <strain evidence="2">AG</strain>
    </source>
</reference>
<evidence type="ECO:0000313" key="2">
    <source>
        <dbReference type="EMBL" id="KAI8580108.1"/>
    </source>
</evidence>